<keyword evidence="6 8" id="KW-0472">Membrane</keyword>
<proteinExistence type="inferred from homology"/>
<dbReference type="EMBL" id="CP020880">
    <property type="protein sequence ID" value="ART75619.1"/>
    <property type="molecule type" value="Genomic_DNA"/>
</dbReference>
<dbReference type="PANTHER" id="PTHR30561">
    <property type="entry name" value="SMR FAMILY PROTON-DEPENDENT DRUG EFFLUX TRANSPORTER SUGE"/>
    <property type="match status" value="1"/>
</dbReference>
<keyword evidence="4 7" id="KW-0812">Transmembrane</keyword>
<dbReference type="KEGG" id="bhk:B4U37_06070"/>
<feature type="transmembrane region" description="Helical" evidence="8">
    <location>
        <begin position="5"/>
        <end position="22"/>
    </location>
</feature>
<organism evidence="10 12">
    <name type="scientific">Sutcliffiella horikoshii</name>
    <dbReference type="NCBI Taxonomy" id="79883"/>
    <lineage>
        <taxon>Bacteria</taxon>
        <taxon>Bacillati</taxon>
        <taxon>Bacillota</taxon>
        <taxon>Bacilli</taxon>
        <taxon>Bacillales</taxon>
        <taxon>Bacillaceae</taxon>
        <taxon>Sutcliffiella</taxon>
    </lineage>
</organism>
<dbReference type="InterPro" id="IPR000390">
    <property type="entry name" value="Small_drug/metabolite_transptr"/>
</dbReference>
<dbReference type="OrthoDB" id="21828at2"/>
<protein>
    <submittedName>
        <fullName evidence="9">Ligand-binding protein SH3</fullName>
    </submittedName>
    <submittedName>
        <fullName evidence="10">Multidrug efflux SMR transporter</fullName>
    </submittedName>
</protein>
<evidence type="ECO:0000256" key="7">
    <source>
        <dbReference type="RuleBase" id="RU003942"/>
    </source>
</evidence>
<evidence type="ECO:0000256" key="4">
    <source>
        <dbReference type="ARBA" id="ARBA00022692"/>
    </source>
</evidence>
<evidence type="ECO:0000256" key="5">
    <source>
        <dbReference type="ARBA" id="ARBA00022989"/>
    </source>
</evidence>
<dbReference type="RefSeq" id="WP_088017505.1">
    <property type="nucleotide sequence ID" value="NZ_CP020880.1"/>
</dbReference>
<keyword evidence="5 8" id="KW-1133">Transmembrane helix</keyword>
<reference evidence="9 11" key="1">
    <citation type="submission" date="2017-04" db="EMBL/GenBank/DDBJ databases">
        <title>Complete Genome Sequence of the Bacillus horikoshii 20a strain from Cuatro Cienegas, Coahuila, Mexico.</title>
        <authorList>
            <person name="Zarza E."/>
            <person name="Alcaraz L.D."/>
            <person name="Aguilar-Salinas B."/>
            <person name="Islas A."/>
            <person name="Olmedo-Alvarez G."/>
        </authorList>
    </citation>
    <scope>NUCLEOTIDE SEQUENCE [LARGE SCALE GENOMIC DNA]</scope>
    <source>
        <strain evidence="9 11">20a</strain>
    </source>
</reference>
<evidence type="ECO:0000256" key="8">
    <source>
        <dbReference type="SAM" id="Phobius"/>
    </source>
</evidence>
<feature type="transmembrane region" description="Helical" evidence="8">
    <location>
        <begin position="58"/>
        <end position="78"/>
    </location>
</feature>
<evidence type="ECO:0000313" key="12">
    <source>
        <dbReference type="Proteomes" id="UP000324517"/>
    </source>
</evidence>
<comment type="subcellular location">
    <subcellularLocation>
        <location evidence="1 7">Cell membrane</location>
        <topology evidence="1 7">Multi-pass membrane protein</topology>
    </subcellularLocation>
</comment>
<dbReference type="GO" id="GO:0022857">
    <property type="term" value="F:transmembrane transporter activity"/>
    <property type="evidence" value="ECO:0007669"/>
    <property type="project" value="InterPro"/>
</dbReference>
<evidence type="ECO:0000256" key="6">
    <source>
        <dbReference type="ARBA" id="ARBA00023136"/>
    </source>
</evidence>
<evidence type="ECO:0000256" key="2">
    <source>
        <dbReference type="ARBA" id="ARBA00022448"/>
    </source>
</evidence>
<keyword evidence="3" id="KW-1003">Cell membrane</keyword>
<sequence length="118" mass="12970">MQWMYIFIAGLLEIIWVIGLRYSEGFTVLVPSIITLITLAISFYLFSKSLKFLPIGTAYAIFTGLGAAGTAIVGILYFQESASPSKLFFLSLMLIGIIGLKMTTSDDTKETEVLEEGK</sequence>
<reference evidence="10 12" key="2">
    <citation type="submission" date="2019-08" db="EMBL/GenBank/DDBJ databases">
        <title>Bacillus genomes from the desert of Cuatro Cienegas, Coahuila.</title>
        <authorList>
            <person name="Olmedo-Alvarez G."/>
        </authorList>
    </citation>
    <scope>NUCLEOTIDE SEQUENCE [LARGE SCALE GENOMIC DNA]</scope>
    <source>
        <strain evidence="10 12">CH98b_3T</strain>
    </source>
</reference>
<keyword evidence="2" id="KW-0813">Transport</keyword>
<keyword evidence="11" id="KW-1185">Reference proteome</keyword>
<dbReference type="Pfam" id="PF00893">
    <property type="entry name" value="Multi_Drug_Res"/>
    <property type="match status" value="1"/>
</dbReference>
<evidence type="ECO:0000256" key="1">
    <source>
        <dbReference type="ARBA" id="ARBA00004651"/>
    </source>
</evidence>
<dbReference type="GO" id="GO:0005886">
    <property type="term" value="C:plasma membrane"/>
    <property type="evidence" value="ECO:0007669"/>
    <property type="project" value="UniProtKB-SubCell"/>
</dbReference>
<dbReference type="PANTHER" id="PTHR30561:SF0">
    <property type="entry name" value="GUANIDINIUM EXPORTER"/>
    <property type="match status" value="1"/>
</dbReference>
<feature type="transmembrane region" description="Helical" evidence="8">
    <location>
        <begin position="84"/>
        <end position="100"/>
    </location>
</feature>
<dbReference type="Proteomes" id="UP000195573">
    <property type="component" value="Chromosome"/>
</dbReference>
<dbReference type="Proteomes" id="UP000324517">
    <property type="component" value="Unassembled WGS sequence"/>
</dbReference>
<dbReference type="InterPro" id="IPR045324">
    <property type="entry name" value="Small_multidrug_res"/>
</dbReference>
<evidence type="ECO:0000313" key="9">
    <source>
        <dbReference type="EMBL" id="ART75619.1"/>
    </source>
</evidence>
<evidence type="ECO:0000313" key="11">
    <source>
        <dbReference type="Proteomes" id="UP000195573"/>
    </source>
</evidence>
<dbReference type="AlphaFoldDB" id="A0A1Y0CK23"/>
<comment type="similarity">
    <text evidence="7">Belongs to the drug/metabolite transporter (DMT) superfamily. Small multidrug resistance (SMR) (TC 2.A.7.1) family.</text>
</comment>
<dbReference type="EMBL" id="VTET01000002">
    <property type="protein sequence ID" value="TYS73851.1"/>
    <property type="molecule type" value="Genomic_DNA"/>
</dbReference>
<feature type="transmembrane region" description="Helical" evidence="8">
    <location>
        <begin position="28"/>
        <end position="46"/>
    </location>
</feature>
<gene>
    <name evidence="9" type="ORF">B4U37_06070</name>
    <name evidence="10" type="ORF">FZC75_05930</name>
</gene>
<dbReference type="Gene3D" id="1.10.3730.20">
    <property type="match status" value="1"/>
</dbReference>
<dbReference type="InterPro" id="IPR037185">
    <property type="entry name" value="EmrE-like"/>
</dbReference>
<evidence type="ECO:0000256" key="3">
    <source>
        <dbReference type="ARBA" id="ARBA00022475"/>
    </source>
</evidence>
<name>A0A1Y0CK23_9BACI</name>
<dbReference type="FunFam" id="1.10.3730.20:FF:000001">
    <property type="entry name" value="Quaternary ammonium compound resistance transporter SugE"/>
    <property type="match status" value="1"/>
</dbReference>
<accession>A0A1Y0CK23</accession>
<dbReference type="GeneID" id="96737992"/>
<evidence type="ECO:0000313" key="10">
    <source>
        <dbReference type="EMBL" id="TYS73851.1"/>
    </source>
</evidence>
<dbReference type="SUPFAM" id="SSF103481">
    <property type="entry name" value="Multidrug resistance efflux transporter EmrE"/>
    <property type="match status" value="1"/>
</dbReference>